<dbReference type="GO" id="GO:0005576">
    <property type="term" value="C:extracellular region"/>
    <property type="evidence" value="ECO:0007669"/>
    <property type="project" value="UniProtKB-SubCell"/>
</dbReference>
<evidence type="ECO:0000256" key="9">
    <source>
        <dbReference type="ARBA" id="ARBA00036320"/>
    </source>
</evidence>
<dbReference type="EMBL" id="JAJJHW010000095">
    <property type="protein sequence ID" value="KAH8386750.1"/>
    <property type="molecule type" value="Genomic_DNA"/>
</dbReference>
<evidence type="ECO:0000256" key="4">
    <source>
        <dbReference type="ARBA" id="ARBA00022729"/>
    </source>
</evidence>
<name>A0AAD4KC46_9MUSC</name>
<feature type="domain" description="Peptidase S1" evidence="12">
    <location>
        <begin position="31"/>
        <end position="258"/>
    </location>
</feature>
<dbReference type="FunFam" id="2.40.10.10:FF:000068">
    <property type="entry name" value="transmembrane protease serine 2"/>
    <property type="match status" value="1"/>
</dbReference>
<dbReference type="InterPro" id="IPR050430">
    <property type="entry name" value="Peptidase_S1"/>
</dbReference>
<keyword evidence="6" id="KW-0720">Serine protease</keyword>
<evidence type="ECO:0000313" key="14">
    <source>
        <dbReference type="Proteomes" id="UP001200034"/>
    </source>
</evidence>
<keyword evidence="5" id="KW-0378">Hydrolase</keyword>
<evidence type="ECO:0000256" key="3">
    <source>
        <dbReference type="ARBA" id="ARBA00022670"/>
    </source>
</evidence>
<dbReference type="PANTHER" id="PTHR24276">
    <property type="entry name" value="POLYSERASE-RELATED"/>
    <property type="match status" value="1"/>
</dbReference>
<evidence type="ECO:0000256" key="11">
    <source>
        <dbReference type="SAM" id="SignalP"/>
    </source>
</evidence>
<keyword evidence="4 11" id="KW-0732">Signal</keyword>
<keyword evidence="7" id="KW-0865">Zymogen</keyword>
<dbReference type="InterPro" id="IPR009003">
    <property type="entry name" value="Peptidase_S1_PA"/>
</dbReference>
<comment type="similarity">
    <text evidence="2">Belongs to the peptidase S1 family.</text>
</comment>
<organism evidence="13 14">
    <name type="scientific">Drosophila rubida</name>
    <dbReference type="NCBI Taxonomy" id="30044"/>
    <lineage>
        <taxon>Eukaryota</taxon>
        <taxon>Metazoa</taxon>
        <taxon>Ecdysozoa</taxon>
        <taxon>Arthropoda</taxon>
        <taxon>Hexapoda</taxon>
        <taxon>Insecta</taxon>
        <taxon>Pterygota</taxon>
        <taxon>Neoptera</taxon>
        <taxon>Endopterygota</taxon>
        <taxon>Diptera</taxon>
        <taxon>Brachycera</taxon>
        <taxon>Muscomorpha</taxon>
        <taxon>Ephydroidea</taxon>
        <taxon>Drosophilidae</taxon>
        <taxon>Drosophila</taxon>
    </lineage>
</organism>
<dbReference type="InterPro" id="IPR001314">
    <property type="entry name" value="Peptidase_S1A"/>
</dbReference>
<dbReference type="SMART" id="SM00020">
    <property type="entry name" value="Tryp_SPc"/>
    <property type="match status" value="1"/>
</dbReference>
<comment type="catalytic activity">
    <reaction evidence="9">
        <text>Preferential cleavage: Arg-|-Xaa, Lys-|-Xaa.</text>
        <dbReference type="EC" id="3.4.21.4"/>
    </reaction>
</comment>
<feature type="chain" id="PRO_5042251020" description="trypsin" evidence="11">
    <location>
        <begin position="20"/>
        <end position="258"/>
    </location>
</feature>
<evidence type="ECO:0000259" key="12">
    <source>
        <dbReference type="PROSITE" id="PS50240"/>
    </source>
</evidence>
<reference evidence="13" key="1">
    <citation type="journal article" date="2021" name="Mol. Ecol. Resour.">
        <title>Phylogenomic analyses of the genus Drosophila reveals genomic signals of climate adaptation.</title>
        <authorList>
            <person name="Li F."/>
            <person name="Rane R.V."/>
            <person name="Luria V."/>
            <person name="Xiong Z."/>
            <person name="Chen J."/>
            <person name="Li Z."/>
            <person name="Catullo R.A."/>
            <person name="Griffin P.C."/>
            <person name="Schiffer M."/>
            <person name="Pearce S."/>
            <person name="Lee S.F."/>
            <person name="McElroy K."/>
            <person name="Stocker A."/>
            <person name="Shirriffs J."/>
            <person name="Cockerell F."/>
            <person name="Coppin C."/>
            <person name="Sgro C.M."/>
            <person name="Karger A."/>
            <person name="Cain J.W."/>
            <person name="Weber J.A."/>
            <person name="Santpere G."/>
            <person name="Kirschner M.W."/>
            <person name="Hoffmann A.A."/>
            <person name="Oakeshott J.G."/>
            <person name="Zhang G."/>
        </authorList>
    </citation>
    <scope>NUCLEOTIDE SEQUENCE</scope>
    <source>
        <strain evidence="13">BGI-SZ-2011g</strain>
    </source>
</reference>
<feature type="signal peptide" evidence="11">
    <location>
        <begin position="1"/>
        <end position="19"/>
    </location>
</feature>
<evidence type="ECO:0000256" key="1">
    <source>
        <dbReference type="ARBA" id="ARBA00004239"/>
    </source>
</evidence>
<dbReference type="InterPro" id="IPR018114">
    <property type="entry name" value="TRYPSIN_HIS"/>
</dbReference>
<dbReference type="InterPro" id="IPR043504">
    <property type="entry name" value="Peptidase_S1_PA_chymotrypsin"/>
</dbReference>
<keyword evidence="8" id="KW-1015">Disulfide bond</keyword>
<dbReference type="CDD" id="cd00190">
    <property type="entry name" value="Tryp_SPc"/>
    <property type="match status" value="1"/>
</dbReference>
<comment type="subcellular location">
    <subcellularLocation>
        <location evidence="1">Secreted</location>
        <location evidence="1">Extracellular space</location>
    </subcellularLocation>
</comment>
<sequence length="258" mass="26470">MSRLTTLLLLLVAPSLSLSLSLSLGGATSRLLDGEAAAVGSHPYSVSVQFQDAHVCGGALLSAQHCVTAAHCVTRGNGIVSYPARSFAVRAGSIQRSAGGQLVPVGSIVVHKEYADGLNDLALLVLHSPLTLNANTQPIALASEAPPVGAALSYSGWGSVGKSGDFSHRLLVGSQLVISAADCQQQIFIQHAGLLCLASASTSEAEQRMCAGDGGAPAVYKNELVAIGSFYVGGCGTSKPDGFVNIAHYRDWISENSP</sequence>
<proteinExistence type="inferred from homology"/>
<gene>
    <name evidence="13" type="ORF">KR093_002389</name>
</gene>
<dbReference type="InterPro" id="IPR001254">
    <property type="entry name" value="Trypsin_dom"/>
</dbReference>
<comment type="caution">
    <text evidence="13">The sequence shown here is derived from an EMBL/GenBank/DDBJ whole genome shotgun (WGS) entry which is preliminary data.</text>
</comment>
<dbReference type="GO" id="GO:0004252">
    <property type="term" value="F:serine-type endopeptidase activity"/>
    <property type="evidence" value="ECO:0007669"/>
    <property type="project" value="UniProtKB-EC"/>
</dbReference>
<dbReference type="PROSITE" id="PS00134">
    <property type="entry name" value="TRYPSIN_HIS"/>
    <property type="match status" value="1"/>
</dbReference>
<dbReference type="AlphaFoldDB" id="A0AAD4KC46"/>
<evidence type="ECO:0000313" key="13">
    <source>
        <dbReference type="EMBL" id="KAH8386750.1"/>
    </source>
</evidence>
<dbReference type="PANTHER" id="PTHR24276:SF91">
    <property type="entry name" value="AT26814P-RELATED"/>
    <property type="match status" value="1"/>
</dbReference>
<evidence type="ECO:0000256" key="7">
    <source>
        <dbReference type="ARBA" id="ARBA00023145"/>
    </source>
</evidence>
<protein>
    <recommendedName>
        <fullName evidence="10">trypsin</fullName>
        <ecNumber evidence="10">3.4.21.4</ecNumber>
    </recommendedName>
</protein>
<evidence type="ECO:0000256" key="8">
    <source>
        <dbReference type="ARBA" id="ARBA00023157"/>
    </source>
</evidence>
<dbReference type="SUPFAM" id="SSF50494">
    <property type="entry name" value="Trypsin-like serine proteases"/>
    <property type="match status" value="1"/>
</dbReference>
<evidence type="ECO:0000256" key="2">
    <source>
        <dbReference type="ARBA" id="ARBA00007664"/>
    </source>
</evidence>
<dbReference type="PRINTS" id="PR00722">
    <property type="entry name" value="CHYMOTRYPSIN"/>
</dbReference>
<dbReference type="Pfam" id="PF00089">
    <property type="entry name" value="Trypsin"/>
    <property type="match status" value="1"/>
</dbReference>
<accession>A0AAD4KC46</accession>
<dbReference type="EC" id="3.4.21.4" evidence="10"/>
<keyword evidence="3" id="KW-0645">Protease</keyword>
<dbReference type="GO" id="GO:0006508">
    <property type="term" value="P:proteolysis"/>
    <property type="evidence" value="ECO:0007669"/>
    <property type="project" value="UniProtKB-KW"/>
</dbReference>
<dbReference type="Proteomes" id="UP001200034">
    <property type="component" value="Unassembled WGS sequence"/>
</dbReference>
<dbReference type="PROSITE" id="PS50240">
    <property type="entry name" value="TRYPSIN_DOM"/>
    <property type="match status" value="1"/>
</dbReference>
<dbReference type="Gene3D" id="2.40.10.10">
    <property type="entry name" value="Trypsin-like serine proteases"/>
    <property type="match status" value="1"/>
</dbReference>
<keyword evidence="14" id="KW-1185">Reference proteome</keyword>
<evidence type="ECO:0000256" key="6">
    <source>
        <dbReference type="ARBA" id="ARBA00022825"/>
    </source>
</evidence>
<evidence type="ECO:0000256" key="5">
    <source>
        <dbReference type="ARBA" id="ARBA00022801"/>
    </source>
</evidence>
<evidence type="ECO:0000256" key="10">
    <source>
        <dbReference type="ARBA" id="ARBA00038868"/>
    </source>
</evidence>